<name>A0AAD8V4S9_9PEZI</name>
<sequence>MQRWSLVFGFVASRVGCIRGVVIIECASNQWSPSSPPTILPRPILLLRNPTAKSNARRTATVRYRLWSYSGVVAVAVFEYRRRSGLRGGMVLGQNCGVVDCGRGRIPREQVGRREEGRKERINKIRTREGGRGRGEVGGGDKRQTDRQTDYLVVVGMEKRDEATME</sequence>
<comment type="caution">
    <text evidence="3">The sequence shown here is derived from an EMBL/GenBank/DDBJ whole genome shotgun (WGS) entry which is preliminary data.</text>
</comment>
<reference evidence="3" key="1">
    <citation type="submission" date="2021-06" db="EMBL/GenBank/DDBJ databases">
        <title>Comparative genomics, transcriptomics and evolutionary studies reveal genomic signatures of adaptation to plant cell wall in hemibiotrophic fungi.</title>
        <authorList>
            <consortium name="DOE Joint Genome Institute"/>
            <person name="Baroncelli R."/>
            <person name="Diaz J.F."/>
            <person name="Benocci T."/>
            <person name="Peng M."/>
            <person name="Battaglia E."/>
            <person name="Haridas S."/>
            <person name="Andreopoulos W."/>
            <person name="Labutti K."/>
            <person name="Pangilinan J."/>
            <person name="Floch G.L."/>
            <person name="Makela M.R."/>
            <person name="Henrissat B."/>
            <person name="Grigoriev I.V."/>
            <person name="Crouch J.A."/>
            <person name="De Vries R.P."/>
            <person name="Sukno S.A."/>
            <person name="Thon M.R."/>
        </authorList>
    </citation>
    <scope>NUCLEOTIDE SEQUENCE</scope>
    <source>
        <strain evidence="3">CBS 125086</strain>
    </source>
</reference>
<evidence type="ECO:0000313" key="4">
    <source>
        <dbReference type="Proteomes" id="UP001230504"/>
    </source>
</evidence>
<evidence type="ECO:0000256" key="2">
    <source>
        <dbReference type="SAM" id="SignalP"/>
    </source>
</evidence>
<protein>
    <submittedName>
        <fullName evidence="3">Uncharacterized protein</fullName>
    </submittedName>
</protein>
<gene>
    <name evidence="3" type="ORF">LY79DRAFT_163229</name>
</gene>
<dbReference type="Proteomes" id="UP001230504">
    <property type="component" value="Unassembled WGS sequence"/>
</dbReference>
<evidence type="ECO:0000313" key="3">
    <source>
        <dbReference type="EMBL" id="KAK1594257.1"/>
    </source>
</evidence>
<feature type="signal peptide" evidence="2">
    <location>
        <begin position="1"/>
        <end position="20"/>
    </location>
</feature>
<proteinExistence type="predicted"/>
<evidence type="ECO:0000256" key="1">
    <source>
        <dbReference type="SAM" id="MobiDB-lite"/>
    </source>
</evidence>
<feature type="compositionally biased region" description="Basic and acidic residues" evidence="1">
    <location>
        <begin position="111"/>
        <end position="149"/>
    </location>
</feature>
<keyword evidence="4" id="KW-1185">Reference proteome</keyword>
<feature type="region of interest" description="Disordered" evidence="1">
    <location>
        <begin position="111"/>
        <end position="154"/>
    </location>
</feature>
<feature type="chain" id="PRO_5041945377" evidence="2">
    <location>
        <begin position="21"/>
        <end position="166"/>
    </location>
</feature>
<keyword evidence="2" id="KW-0732">Signal</keyword>
<dbReference type="AlphaFoldDB" id="A0AAD8V4S9"/>
<accession>A0AAD8V4S9</accession>
<dbReference type="EMBL" id="JAHLJV010000021">
    <property type="protein sequence ID" value="KAK1594257.1"/>
    <property type="molecule type" value="Genomic_DNA"/>
</dbReference>
<dbReference type="RefSeq" id="XP_060415478.1">
    <property type="nucleotide sequence ID" value="XM_060551161.1"/>
</dbReference>
<organism evidence="3 4">
    <name type="scientific">Colletotrichum navitas</name>
    <dbReference type="NCBI Taxonomy" id="681940"/>
    <lineage>
        <taxon>Eukaryota</taxon>
        <taxon>Fungi</taxon>
        <taxon>Dikarya</taxon>
        <taxon>Ascomycota</taxon>
        <taxon>Pezizomycotina</taxon>
        <taxon>Sordariomycetes</taxon>
        <taxon>Hypocreomycetidae</taxon>
        <taxon>Glomerellales</taxon>
        <taxon>Glomerellaceae</taxon>
        <taxon>Colletotrichum</taxon>
        <taxon>Colletotrichum graminicola species complex</taxon>
    </lineage>
</organism>
<dbReference type="GeneID" id="85435401"/>